<dbReference type="OrthoDB" id="4138114at2759"/>
<accession>A0A0D2CXE1</accession>
<dbReference type="GeneID" id="25329088"/>
<feature type="compositionally biased region" description="Pro residues" evidence="1">
    <location>
        <begin position="114"/>
        <end position="123"/>
    </location>
</feature>
<sequence length="396" mass="44173">MNRQKQHLSYSSEFVAMDSTNLLPQEHFPSPNASEWETMTDVSSDTEMGDAPRIPPFHSDALAELTLPTMASHGDDLVPSSSPYQYANTDITPESVPYPLSPLTSHDYSHITFSPPPSAPPSPDRNHDQDAGSPIPPIAYDCDAKDEKERFRLPHVRVERHLPGVNDFMVGAVHPFDSDKIASPTRPRSYPSSTPLSIDPNNIEAGEDEEGREDSNIVCSRQRSADLMPFKVIRLRDLYERELPIVDLSCLDLLPRDFVTTLLGIDRAWNVLDAYQSEREMAGSPASSHELDEFFMIELAARGGHRGRQPVVYPEDILPYISKQIYEEFRNEHDSLAQQGGRSGLAVFDEDYWSYMAEQGAIWDEIDACEADATEGDDTEDDDAKDDTAGVDVAEA</sequence>
<proteinExistence type="predicted"/>
<evidence type="ECO:0000313" key="2">
    <source>
        <dbReference type="EMBL" id="KIW54847.1"/>
    </source>
</evidence>
<organism evidence="2 3">
    <name type="scientific">Exophiala xenobiotica</name>
    <dbReference type="NCBI Taxonomy" id="348802"/>
    <lineage>
        <taxon>Eukaryota</taxon>
        <taxon>Fungi</taxon>
        <taxon>Dikarya</taxon>
        <taxon>Ascomycota</taxon>
        <taxon>Pezizomycotina</taxon>
        <taxon>Eurotiomycetes</taxon>
        <taxon>Chaetothyriomycetidae</taxon>
        <taxon>Chaetothyriales</taxon>
        <taxon>Herpotrichiellaceae</taxon>
        <taxon>Exophiala</taxon>
    </lineage>
</organism>
<feature type="region of interest" description="Disordered" evidence="1">
    <location>
        <begin position="97"/>
        <end position="138"/>
    </location>
</feature>
<gene>
    <name evidence="2" type="ORF">PV05_07180</name>
</gene>
<dbReference type="Proteomes" id="UP000054342">
    <property type="component" value="Unassembled WGS sequence"/>
</dbReference>
<feature type="region of interest" description="Disordered" evidence="1">
    <location>
        <begin position="179"/>
        <end position="216"/>
    </location>
</feature>
<evidence type="ECO:0000313" key="3">
    <source>
        <dbReference type="Proteomes" id="UP000054342"/>
    </source>
</evidence>
<feature type="region of interest" description="Disordered" evidence="1">
    <location>
        <begin position="23"/>
        <end position="55"/>
    </location>
</feature>
<reference evidence="2 3" key="1">
    <citation type="submission" date="2015-01" db="EMBL/GenBank/DDBJ databases">
        <title>The Genome Sequence of Exophiala xenobiotica CBS118157.</title>
        <authorList>
            <consortium name="The Broad Institute Genomics Platform"/>
            <person name="Cuomo C."/>
            <person name="de Hoog S."/>
            <person name="Gorbushina A."/>
            <person name="Stielow B."/>
            <person name="Teixiera M."/>
            <person name="Abouelleil A."/>
            <person name="Chapman S.B."/>
            <person name="Priest M."/>
            <person name="Young S.K."/>
            <person name="Wortman J."/>
            <person name="Nusbaum C."/>
            <person name="Birren B."/>
        </authorList>
    </citation>
    <scope>NUCLEOTIDE SEQUENCE [LARGE SCALE GENOMIC DNA]</scope>
    <source>
        <strain evidence="2 3">CBS 118157</strain>
    </source>
</reference>
<dbReference type="RefSeq" id="XP_013315431.1">
    <property type="nucleotide sequence ID" value="XM_013459977.1"/>
</dbReference>
<feature type="region of interest" description="Disordered" evidence="1">
    <location>
        <begin position="369"/>
        <end position="396"/>
    </location>
</feature>
<dbReference type="AlphaFoldDB" id="A0A0D2CXE1"/>
<dbReference type="EMBL" id="KN847320">
    <property type="protein sequence ID" value="KIW54847.1"/>
    <property type="molecule type" value="Genomic_DNA"/>
</dbReference>
<name>A0A0D2CXE1_9EURO</name>
<keyword evidence="3" id="KW-1185">Reference proteome</keyword>
<evidence type="ECO:0000256" key="1">
    <source>
        <dbReference type="SAM" id="MobiDB-lite"/>
    </source>
</evidence>
<dbReference type="HOGENOM" id="CLU_696458_0_0_1"/>
<feature type="compositionally biased region" description="Low complexity" evidence="1">
    <location>
        <begin position="183"/>
        <end position="195"/>
    </location>
</feature>
<protein>
    <submittedName>
        <fullName evidence="2">Uncharacterized protein</fullName>
    </submittedName>
</protein>
<feature type="compositionally biased region" description="Polar residues" evidence="1">
    <location>
        <begin position="31"/>
        <end position="46"/>
    </location>
</feature>
<feature type="compositionally biased region" description="Acidic residues" evidence="1">
    <location>
        <begin position="369"/>
        <end position="385"/>
    </location>
</feature>